<comment type="caution">
    <text evidence="1">The sequence shown here is derived from an EMBL/GenBank/DDBJ whole genome shotgun (WGS) entry which is preliminary data.</text>
</comment>
<proteinExistence type="predicted"/>
<reference evidence="1" key="1">
    <citation type="journal article" date="2020" name="mSystems">
        <title>Genome- and Community-Level Interaction Insights into Carbon Utilization and Element Cycling Functions of Hydrothermarchaeota in Hydrothermal Sediment.</title>
        <authorList>
            <person name="Zhou Z."/>
            <person name="Liu Y."/>
            <person name="Xu W."/>
            <person name="Pan J."/>
            <person name="Luo Z.H."/>
            <person name="Li M."/>
        </authorList>
    </citation>
    <scope>NUCLEOTIDE SEQUENCE [LARGE SCALE GENOMIC DNA]</scope>
    <source>
        <strain evidence="1">SpSt-488</strain>
    </source>
</reference>
<gene>
    <name evidence="1" type="ORF">ENS41_02220</name>
</gene>
<evidence type="ECO:0000313" key="1">
    <source>
        <dbReference type="EMBL" id="HGK27753.1"/>
    </source>
</evidence>
<dbReference type="EMBL" id="DSUT01000042">
    <property type="protein sequence ID" value="HGK27753.1"/>
    <property type="molecule type" value="Genomic_DNA"/>
</dbReference>
<accession>A0A7C4CAM4</accession>
<sequence length="123" mass="13773">MEQRSPEALKQFVDIDEAKVIDARAMGGEVILIPWLGNGMPIQALAAVADNLAWFMERVTGRGYQKAEEVYDIGFTVREPGHQAYGLKVHLDGSNVVISRVSILEDETVFRRYVKYLQSGIFA</sequence>
<dbReference type="AlphaFoldDB" id="A0A7C4CAM4"/>
<protein>
    <submittedName>
        <fullName evidence="1">Uncharacterized protein</fullName>
    </submittedName>
</protein>
<name>A0A7C4CAM4_UNCW3</name>
<organism evidence="1">
    <name type="scientific">candidate division WOR-3 bacterium</name>
    <dbReference type="NCBI Taxonomy" id="2052148"/>
    <lineage>
        <taxon>Bacteria</taxon>
        <taxon>Bacteria division WOR-3</taxon>
    </lineage>
</organism>